<gene>
    <name evidence="1" type="ORF">LACBIDRAFT_296721</name>
</gene>
<organism evidence="2">
    <name type="scientific">Laccaria bicolor (strain S238N-H82 / ATCC MYA-4686)</name>
    <name type="common">Bicoloured deceiver</name>
    <name type="synonym">Laccaria laccata var. bicolor</name>
    <dbReference type="NCBI Taxonomy" id="486041"/>
    <lineage>
        <taxon>Eukaryota</taxon>
        <taxon>Fungi</taxon>
        <taxon>Dikarya</taxon>
        <taxon>Basidiomycota</taxon>
        <taxon>Agaricomycotina</taxon>
        <taxon>Agaricomycetes</taxon>
        <taxon>Agaricomycetidae</taxon>
        <taxon>Agaricales</taxon>
        <taxon>Agaricineae</taxon>
        <taxon>Hydnangiaceae</taxon>
        <taxon>Laccaria</taxon>
    </lineage>
</organism>
<proteinExistence type="predicted"/>
<protein>
    <submittedName>
        <fullName evidence="1">Predicted protein</fullName>
    </submittedName>
</protein>
<sequence>MEKLIGRAPRKRRHRYVAKHGGLIELTRAKKRGLLTCGVNALNVPEPGVGI</sequence>
<reference evidence="1 2" key="1">
    <citation type="journal article" date="2008" name="Nature">
        <title>The genome of Laccaria bicolor provides insights into mycorrhizal symbiosis.</title>
        <authorList>
            <person name="Martin F."/>
            <person name="Aerts A."/>
            <person name="Ahren D."/>
            <person name="Brun A."/>
            <person name="Danchin E.G.J."/>
            <person name="Duchaussoy F."/>
            <person name="Gibon J."/>
            <person name="Kohler A."/>
            <person name="Lindquist E."/>
            <person name="Pereda V."/>
            <person name="Salamov A."/>
            <person name="Shapiro H.J."/>
            <person name="Wuyts J."/>
            <person name="Blaudez D."/>
            <person name="Buee M."/>
            <person name="Brokstein P."/>
            <person name="Canbaeck B."/>
            <person name="Cohen D."/>
            <person name="Courty P.E."/>
            <person name="Coutinho P.M."/>
            <person name="Delaruelle C."/>
            <person name="Detter J.C."/>
            <person name="Deveau A."/>
            <person name="DiFazio S."/>
            <person name="Duplessis S."/>
            <person name="Fraissinet-Tachet L."/>
            <person name="Lucic E."/>
            <person name="Frey-Klett P."/>
            <person name="Fourrey C."/>
            <person name="Feussner I."/>
            <person name="Gay G."/>
            <person name="Grimwood J."/>
            <person name="Hoegger P.J."/>
            <person name="Jain P."/>
            <person name="Kilaru S."/>
            <person name="Labbe J."/>
            <person name="Lin Y.C."/>
            <person name="Legue V."/>
            <person name="Le Tacon F."/>
            <person name="Marmeisse R."/>
            <person name="Melayah D."/>
            <person name="Montanini B."/>
            <person name="Muratet M."/>
            <person name="Nehls U."/>
            <person name="Niculita-Hirzel H."/>
            <person name="Oudot-Le Secq M.P."/>
            <person name="Peter M."/>
            <person name="Quesneville H."/>
            <person name="Rajashekar B."/>
            <person name="Reich M."/>
            <person name="Rouhier N."/>
            <person name="Schmutz J."/>
            <person name="Yin T."/>
            <person name="Chalot M."/>
            <person name="Henrissat B."/>
            <person name="Kuees U."/>
            <person name="Lucas S."/>
            <person name="Van de Peer Y."/>
            <person name="Podila G.K."/>
            <person name="Polle A."/>
            <person name="Pukkila P.J."/>
            <person name="Richardson P.M."/>
            <person name="Rouze P."/>
            <person name="Sanders I.R."/>
            <person name="Stajich J.E."/>
            <person name="Tunlid A."/>
            <person name="Tuskan G."/>
            <person name="Grigoriev I.V."/>
        </authorList>
    </citation>
    <scope>NUCLEOTIDE SEQUENCE [LARGE SCALE GENOMIC DNA]</scope>
    <source>
        <strain evidence="2">S238N-H82 / ATCC MYA-4686</strain>
    </source>
</reference>
<dbReference type="EMBL" id="DS547100">
    <property type="protein sequence ID" value="EDR09250.1"/>
    <property type="molecule type" value="Genomic_DNA"/>
</dbReference>
<dbReference type="KEGG" id="lbc:LACBIDRAFT_296721"/>
<dbReference type="InParanoid" id="B0D855"/>
<dbReference type="RefSeq" id="XP_001880563.1">
    <property type="nucleotide sequence ID" value="XM_001880528.1"/>
</dbReference>
<dbReference type="Proteomes" id="UP000001194">
    <property type="component" value="Unassembled WGS sequence"/>
</dbReference>
<accession>B0D855</accession>
<dbReference type="AlphaFoldDB" id="B0D855"/>
<evidence type="ECO:0000313" key="1">
    <source>
        <dbReference type="EMBL" id="EDR09250.1"/>
    </source>
</evidence>
<dbReference type="HOGENOM" id="CLU_3106793_0_0_1"/>
<keyword evidence="2" id="KW-1185">Reference proteome</keyword>
<dbReference type="GeneID" id="6075977"/>
<evidence type="ECO:0000313" key="2">
    <source>
        <dbReference type="Proteomes" id="UP000001194"/>
    </source>
</evidence>
<name>B0D855_LACBS</name>